<keyword evidence="3" id="KW-0413">Isomerase</keyword>
<evidence type="ECO:0000313" key="3">
    <source>
        <dbReference type="EMBL" id="WLQ32305.1"/>
    </source>
</evidence>
<protein>
    <submittedName>
        <fullName evidence="3">Maleylpyruvate isomerase family mycothiol-dependent enzyme</fullName>
    </submittedName>
</protein>
<feature type="domain" description="Mycothiol-dependent maleylpyruvate isomerase metal-binding" evidence="2">
    <location>
        <begin position="9"/>
        <end position="129"/>
    </location>
</feature>
<dbReference type="PANTHER" id="PTHR40758:SF1">
    <property type="entry name" value="CONSERVED PROTEIN"/>
    <property type="match status" value="1"/>
</dbReference>
<sequence>MKITEHIEALATEGRLLADAAEEAGTEAPVPTCPGWQVRDLLRHTAMVHAWAAAFVAEGHTSYVPDAGEPELDGPELLDRFRDGHRFLVDTLADAPRDLECWTFLSAPSPLAFWARRQAHETTIHRVDAESARGGPLSPIAPAHALDGIDELLLGMHARPKSRVRTTTPRTLRIRATDTDTVWTVRLSAGPPSAVREEGPAPSTPVDCELSAPAGTLYPALWNRLPLTGLTVAGDGEAARIWRDNSSITWS</sequence>
<evidence type="ECO:0000259" key="1">
    <source>
        <dbReference type="Pfam" id="PF07398"/>
    </source>
</evidence>
<dbReference type="GO" id="GO:0016853">
    <property type="term" value="F:isomerase activity"/>
    <property type="evidence" value="ECO:0007669"/>
    <property type="project" value="UniProtKB-KW"/>
</dbReference>
<organism evidence="3 4">
    <name type="scientific">Streptomyces castrisilvae</name>
    <dbReference type="NCBI Taxonomy" id="3033811"/>
    <lineage>
        <taxon>Bacteria</taxon>
        <taxon>Bacillati</taxon>
        <taxon>Actinomycetota</taxon>
        <taxon>Actinomycetes</taxon>
        <taxon>Kitasatosporales</taxon>
        <taxon>Streptomycetaceae</taxon>
        <taxon>Streptomyces</taxon>
    </lineage>
</organism>
<reference evidence="3 4" key="1">
    <citation type="submission" date="2023-03" db="EMBL/GenBank/DDBJ databases">
        <title>Isolation and description of six Streptomyces strains from soil environments, able to metabolize different microbial glucans.</title>
        <authorList>
            <person name="Widen T."/>
            <person name="Larsbrink J."/>
        </authorList>
    </citation>
    <scope>NUCLEOTIDE SEQUENCE [LARGE SCALE GENOMIC DNA]</scope>
    <source>
        <strain evidence="3 4">Mut1</strain>
    </source>
</reference>
<evidence type="ECO:0000313" key="4">
    <source>
        <dbReference type="Proteomes" id="UP001239522"/>
    </source>
</evidence>
<feature type="domain" description="MDMPI C-terminal" evidence="1">
    <location>
        <begin position="144"/>
        <end position="239"/>
    </location>
</feature>
<gene>
    <name evidence="3" type="ORF">P8A18_02065</name>
</gene>
<dbReference type="RefSeq" id="WP_306051203.1">
    <property type="nucleotide sequence ID" value="NZ_CP120997.1"/>
</dbReference>
<dbReference type="Proteomes" id="UP001239522">
    <property type="component" value="Chromosome"/>
</dbReference>
<dbReference type="InterPro" id="IPR017517">
    <property type="entry name" value="Maleyloyr_isom"/>
</dbReference>
<proteinExistence type="predicted"/>
<evidence type="ECO:0000259" key="2">
    <source>
        <dbReference type="Pfam" id="PF11716"/>
    </source>
</evidence>
<dbReference type="PANTHER" id="PTHR40758">
    <property type="entry name" value="CONSERVED PROTEIN"/>
    <property type="match status" value="1"/>
</dbReference>
<dbReference type="InterPro" id="IPR034660">
    <property type="entry name" value="DinB/YfiT-like"/>
</dbReference>
<dbReference type="Pfam" id="PF07398">
    <property type="entry name" value="MDMPI_C"/>
    <property type="match status" value="1"/>
</dbReference>
<accession>A0ABY9HCV2</accession>
<dbReference type="Pfam" id="PF11716">
    <property type="entry name" value="MDMPI_N"/>
    <property type="match status" value="1"/>
</dbReference>
<dbReference type="InterPro" id="IPR024344">
    <property type="entry name" value="MDMPI_metal-binding"/>
</dbReference>
<dbReference type="EMBL" id="CP120997">
    <property type="protein sequence ID" value="WLQ32305.1"/>
    <property type="molecule type" value="Genomic_DNA"/>
</dbReference>
<dbReference type="InterPro" id="IPR010872">
    <property type="entry name" value="MDMPI_C-term_domain"/>
</dbReference>
<dbReference type="NCBIfam" id="TIGR03083">
    <property type="entry name" value="maleylpyruvate isomerase family mycothiol-dependent enzyme"/>
    <property type="match status" value="1"/>
</dbReference>
<dbReference type="SUPFAM" id="SSF109854">
    <property type="entry name" value="DinB/YfiT-like putative metalloenzymes"/>
    <property type="match status" value="1"/>
</dbReference>
<name>A0ABY9HCV2_9ACTN</name>
<keyword evidence="4" id="KW-1185">Reference proteome</keyword>